<evidence type="ECO:0000313" key="3">
    <source>
        <dbReference type="Proteomes" id="UP001305647"/>
    </source>
</evidence>
<dbReference type="PANTHER" id="PTHR38436">
    <property type="entry name" value="POLYKETIDE CYCLASE SNOAL-LIKE DOMAIN"/>
    <property type="match status" value="1"/>
</dbReference>
<reference evidence="2" key="2">
    <citation type="submission" date="2023-05" db="EMBL/GenBank/DDBJ databases">
        <authorList>
            <consortium name="Lawrence Berkeley National Laboratory"/>
            <person name="Steindorff A."/>
            <person name="Hensen N."/>
            <person name="Bonometti L."/>
            <person name="Westerberg I."/>
            <person name="Brannstrom I.O."/>
            <person name="Guillou S."/>
            <person name="Cros-Aarteil S."/>
            <person name="Calhoun S."/>
            <person name="Haridas S."/>
            <person name="Kuo A."/>
            <person name="Mondo S."/>
            <person name="Pangilinan J."/>
            <person name="Riley R."/>
            <person name="Labutti K."/>
            <person name="Andreopoulos B."/>
            <person name="Lipzen A."/>
            <person name="Chen C."/>
            <person name="Yanf M."/>
            <person name="Daum C."/>
            <person name="Ng V."/>
            <person name="Clum A."/>
            <person name="Ohm R."/>
            <person name="Martin F."/>
            <person name="Silar P."/>
            <person name="Natvig D."/>
            <person name="Lalanne C."/>
            <person name="Gautier V."/>
            <person name="Ament-Velasquez S.L."/>
            <person name="Kruys A."/>
            <person name="Hutchinson M.I."/>
            <person name="Powell A.J."/>
            <person name="Barry K."/>
            <person name="Miller A.N."/>
            <person name="Grigoriev I.V."/>
            <person name="Debuchy R."/>
            <person name="Gladieux P."/>
            <person name="Thoren M.H."/>
            <person name="Johannesson H."/>
        </authorList>
    </citation>
    <scope>NUCLEOTIDE SEQUENCE</scope>
    <source>
        <strain evidence="2">CBS 757.83</strain>
    </source>
</reference>
<protein>
    <submittedName>
        <fullName evidence="2">Uncharacterized protein</fullName>
    </submittedName>
</protein>
<dbReference type="Proteomes" id="UP001305647">
    <property type="component" value="Unassembled WGS sequence"/>
</dbReference>
<evidence type="ECO:0000313" key="2">
    <source>
        <dbReference type="EMBL" id="KAK4097879.1"/>
    </source>
</evidence>
<accession>A0AAN6PWE0</accession>
<dbReference type="AlphaFoldDB" id="A0AAN6PWE0"/>
<comment type="caution">
    <text evidence="2">The sequence shown here is derived from an EMBL/GenBank/DDBJ whole genome shotgun (WGS) entry which is preliminary data.</text>
</comment>
<organism evidence="2 3">
    <name type="scientific">Parathielavia hyrcaniae</name>
    <dbReference type="NCBI Taxonomy" id="113614"/>
    <lineage>
        <taxon>Eukaryota</taxon>
        <taxon>Fungi</taxon>
        <taxon>Dikarya</taxon>
        <taxon>Ascomycota</taxon>
        <taxon>Pezizomycotina</taxon>
        <taxon>Sordariomycetes</taxon>
        <taxon>Sordariomycetidae</taxon>
        <taxon>Sordariales</taxon>
        <taxon>Chaetomiaceae</taxon>
        <taxon>Parathielavia</taxon>
    </lineage>
</organism>
<feature type="non-terminal residue" evidence="2">
    <location>
        <position position="1"/>
    </location>
</feature>
<sequence length="221" mass="23948">STVDPCPAASRCFWIPAHAGDYHAGASTVAHTRSSTSTSKLSGTTYHTPYGFADRSVEETTATMVGEPCAQPHVHPAGGVGRAELAAFFTATTSSLATRATRRWELVSRMAGIDRAVPFNCTHGRVIDFMAVWNHPAWRTVAHDHASSTVRTGNRLYHEHIAWDQSSVLQQPWSRACSQRKSPAVSECHVGGEEQAGWMGSSAISSARRDQIVDSEEADSR</sequence>
<reference evidence="2" key="1">
    <citation type="journal article" date="2023" name="Mol. Phylogenet. Evol.">
        <title>Genome-scale phylogeny and comparative genomics of the fungal order Sordariales.</title>
        <authorList>
            <person name="Hensen N."/>
            <person name="Bonometti L."/>
            <person name="Westerberg I."/>
            <person name="Brannstrom I.O."/>
            <person name="Guillou S."/>
            <person name="Cros-Aarteil S."/>
            <person name="Calhoun S."/>
            <person name="Haridas S."/>
            <person name="Kuo A."/>
            <person name="Mondo S."/>
            <person name="Pangilinan J."/>
            <person name="Riley R."/>
            <person name="LaButti K."/>
            <person name="Andreopoulos B."/>
            <person name="Lipzen A."/>
            <person name="Chen C."/>
            <person name="Yan M."/>
            <person name="Daum C."/>
            <person name="Ng V."/>
            <person name="Clum A."/>
            <person name="Steindorff A."/>
            <person name="Ohm R.A."/>
            <person name="Martin F."/>
            <person name="Silar P."/>
            <person name="Natvig D.O."/>
            <person name="Lalanne C."/>
            <person name="Gautier V."/>
            <person name="Ament-Velasquez S.L."/>
            <person name="Kruys A."/>
            <person name="Hutchinson M.I."/>
            <person name="Powell A.J."/>
            <person name="Barry K."/>
            <person name="Miller A.N."/>
            <person name="Grigoriev I.V."/>
            <person name="Debuchy R."/>
            <person name="Gladieux P."/>
            <person name="Hiltunen Thoren M."/>
            <person name="Johannesson H."/>
        </authorList>
    </citation>
    <scope>NUCLEOTIDE SEQUENCE</scope>
    <source>
        <strain evidence="2">CBS 757.83</strain>
    </source>
</reference>
<proteinExistence type="predicted"/>
<dbReference type="PANTHER" id="PTHR38436:SF3">
    <property type="entry name" value="CARBOXYMETHYLENEBUTENOLIDASE-RELATED"/>
    <property type="match status" value="1"/>
</dbReference>
<dbReference type="GO" id="GO:0030638">
    <property type="term" value="P:polyketide metabolic process"/>
    <property type="evidence" value="ECO:0007669"/>
    <property type="project" value="InterPro"/>
</dbReference>
<dbReference type="InterPro" id="IPR009959">
    <property type="entry name" value="Cyclase_SnoaL-like"/>
</dbReference>
<feature type="compositionally biased region" description="Basic and acidic residues" evidence="1">
    <location>
        <begin position="207"/>
        <end position="221"/>
    </location>
</feature>
<keyword evidence="3" id="KW-1185">Reference proteome</keyword>
<feature type="region of interest" description="Disordered" evidence="1">
    <location>
        <begin position="192"/>
        <end position="221"/>
    </location>
</feature>
<gene>
    <name evidence="2" type="ORF">N658DRAFT_433133</name>
</gene>
<evidence type="ECO:0000256" key="1">
    <source>
        <dbReference type="SAM" id="MobiDB-lite"/>
    </source>
</evidence>
<dbReference type="EMBL" id="MU863666">
    <property type="protein sequence ID" value="KAK4097879.1"/>
    <property type="molecule type" value="Genomic_DNA"/>
</dbReference>
<name>A0AAN6PWE0_9PEZI</name>